<dbReference type="AlphaFoldDB" id="A0A8T2RBT6"/>
<dbReference type="Pfam" id="PF03514">
    <property type="entry name" value="GRAS"/>
    <property type="match status" value="1"/>
</dbReference>
<reference evidence="6" key="1">
    <citation type="submission" date="2021-08" db="EMBL/GenBank/DDBJ databases">
        <title>WGS assembly of Ceratopteris richardii.</title>
        <authorList>
            <person name="Marchant D.B."/>
            <person name="Chen G."/>
            <person name="Jenkins J."/>
            <person name="Shu S."/>
            <person name="Leebens-Mack J."/>
            <person name="Grimwood J."/>
            <person name="Schmutz J."/>
            <person name="Soltis P."/>
            <person name="Soltis D."/>
            <person name="Chen Z.-H."/>
        </authorList>
    </citation>
    <scope>NUCLEOTIDE SEQUENCE</scope>
    <source>
        <strain evidence="6">Whitten #5841</strain>
        <tissue evidence="6">Leaf</tissue>
    </source>
</reference>
<feature type="region of interest" description="Disordered" evidence="4">
    <location>
        <begin position="333"/>
        <end position="353"/>
    </location>
</feature>
<dbReference type="OrthoDB" id="1869514at2759"/>
<gene>
    <name evidence="6" type="ORF">KP509_28G047900</name>
</gene>
<evidence type="ECO:0000313" key="7">
    <source>
        <dbReference type="Proteomes" id="UP000825935"/>
    </source>
</evidence>
<dbReference type="PANTHER" id="PTHR31636">
    <property type="entry name" value="OSJNBA0084A10.13 PROTEIN-RELATED"/>
    <property type="match status" value="1"/>
</dbReference>
<feature type="region of interest" description="Disordered" evidence="4">
    <location>
        <begin position="181"/>
        <end position="206"/>
    </location>
</feature>
<comment type="caution">
    <text evidence="6">The sequence shown here is derived from an EMBL/GenBank/DDBJ whole genome shotgun (WGS) entry which is preliminary data.</text>
</comment>
<feature type="domain" description="Transcriptional factor DELLA N-terminal" evidence="5">
    <location>
        <begin position="26"/>
        <end position="90"/>
    </location>
</feature>
<feature type="compositionally biased region" description="Low complexity" evidence="4">
    <location>
        <begin position="338"/>
        <end position="348"/>
    </location>
</feature>
<feature type="region of interest" description="Disordered" evidence="4">
    <location>
        <begin position="273"/>
        <end position="303"/>
    </location>
</feature>
<dbReference type="Proteomes" id="UP000825935">
    <property type="component" value="Chromosome 28"/>
</dbReference>
<keyword evidence="3" id="KW-0804">Transcription</keyword>
<organism evidence="6 7">
    <name type="scientific">Ceratopteris richardii</name>
    <name type="common">Triangle waterfern</name>
    <dbReference type="NCBI Taxonomy" id="49495"/>
    <lineage>
        <taxon>Eukaryota</taxon>
        <taxon>Viridiplantae</taxon>
        <taxon>Streptophyta</taxon>
        <taxon>Embryophyta</taxon>
        <taxon>Tracheophyta</taxon>
        <taxon>Polypodiopsida</taxon>
        <taxon>Polypodiidae</taxon>
        <taxon>Polypodiales</taxon>
        <taxon>Pteridineae</taxon>
        <taxon>Pteridaceae</taxon>
        <taxon>Parkerioideae</taxon>
        <taxon>Ceratopteris</taxon>
    </lineage>
</organism>
<sequence length="770" mass="84462">MFQSPSDSLLPQNQTMGLGDADIETLLAGAGYNVKASDLALVAQRLELLDSLCSSHDAGALSYLSSEAVHYNPSDMASWLECMIGELAPSSAPTDICSFQGVLEGHFSQQTSGHYGIDDVYGPFGCTRGTDYQLNKPNTFLQDSFPNPQPKQGALPSVLLQTPVECVTSIPQLIRDAIGNQGGASATADRNESRSSYPGVTLPKRDVGGLHHYKELEDQGSCNQAKGFCAGNSTQPCLISHVSLQKSCSMPSLHQLQQAGHISATQARGSFSFHTQHQTQGQSFSSPAASPATTSSQNSNNKATYHEAPSVRFQQQLHRKVNQEEVKITEPEVTADLSPSSSSPMSVSYQEHCSPQDKDSIYHMRYAPSKHANSQTMQTCPYTEVVDYENVQESGIKLVHLLMACAEAIQNNALAAAVDMVREIKRLASSTRGTMSKVANYFVESLARCIYPGNKCDWAYLCQADALSELLYANFYEALPYLKFAHFTANQAILEAFQGHKFVHIIDFNLMQGSQWPALIQALADREEGPPYLRMTGIGLPHQDNKDVLQEVGKELAELAHSVNVKFSFRGMVATKLEDVKPWYFEVNPGEAIAVNSILQMHRLLYGCVGSDPSKAPIDEVLSFIKSLKPKVVTLVEQEANHNGSIFLERFVEALHYYSTMFDSLEASSLDPQSSEMACAEAYLAREITNVLACEGAERVERHEPLSQWRKRMSNAGFKPLHLGSNAFNKVSVLLKVFSGEGYTVEENKGCLTLGWHNRPLIASSAWQCG</sequence>
<feature type="compositionally biased region" description="Low complexity" evidence="4">
    <location>
        <begin position="282"/>
        <end position="301"/>
    </location>
</feature>
<dbReference type="OMA" id="CSSHDAG"/>
<evidence type="ECO:0000256" key="2">
    <source>
        <dbReference type="ARBA" id="ARBA00023015"/>
    </source>
</evidence>
<evidence type="ECO:0000256" key="1">
    <source>
        <dbReference type="ARBA" id="ARBA00010273"/>
    </source>
</evidence>
<dbReference type="InterPro" id="IPR021914">
    <property type="entry name" value="TF_DELLA_N"/>
</dbReference>
<comment type="similarity">
    <text evidence="1">Belongs to the GRAS family. DELLA subfamily.</text>
</comment>
<dbReference type="InterPro" id="IPR038088">
    <property type="entry name" value="DELLA_N_sf"/>
</dbReference>
<dbReference type="Pfam" id="PF12041">
    <property type="entry name" value="DELLA"/>
    <property type="match status" value="1"/>
</dbReference>
<accession>A0A8T2RBT6</accession>
<proteinExistence type="inferred from homology"/>
<evidence type="ECO:0000313" key="6">
    <source>
        <dbReference type="EMBL" id="KAH7293916.1"/>
    </source>
</evidence>
<evidence type="ECO:0000256" key="3">
    <source>
        <dbReference type="ARBA" id="ARBA00023163"/>
    </source>
</evidence>
<name>A0A8T2RBT6_CERRI</name>
<protein>
    <recommendedName>
        <fullName evidence="5">Transcriptional factor DELLA N-terminal domain-containing protein</fullName>
    </recommendedName>
</protein>
<keyword evidence="2" id="KW-0805">Transcription regulation</keyword>
<dbReference type="Gene3D" id="1.10.10.1290">
    <property type="entry name" value="Transcriptional regulator DELLA, N-terminal domain"/>
    <property type="match status" value="1"/>
</dbReference>
<dbReference type="PROSITE" id="PS50985">
    <property type="entry name" value="GRAS"/>
    <property type="match status" value="1"/>
</dbReference>
<evidence type="ECO:0000256" key="4">
    <source>
        <dbReference type="SAM" id="MobiDB-lite"/>
    </source>
</evidence>
<dbReference type="EMBL" id="CM035433">
    <property type="protein sequence ID" value="KAH7293916.1"/>
    <property type="molecule type" value="Genomic_DNA"/>
</dbReference>
<dbReference type="InterPro" id="IPR005202">
    <property type="entry name" value="TF_GRAS"/>
</dbReference>
<dbReference type="SMART" id="SM01129">
    <property type="entry name" value="DELLA"/>
    <property type="match status" value="1"/>
</dbReference>
<evidence type="ECO:0000259" key="5">
    <source>
        <dbReference type="Pfam" id="PF12041"/>
    </source>
</evidence>
<keyword evidence="7" id="KW-1185">Reference proteome</keyword>